<sequence>MIYLDNSATTKPYKEALESYLTVSSEYFGNPSSIHSLGSDAEKLLQRSRDTIADLLNVAHNEIIFTSGGTESNNLAIRGCAIAKKNIGKHLITTAIEHPSVIQSFSNLEQEGFHVTVLPVDREGRVSVSDVESVLTQETTLVSIMHVNNETGVIQPVEEIAKMLTNYPNIDFHVDHIQGVGKVPLNLENIDFCSFSAHKFHGLKGNGLLVVKSDARLYPILNGGEQEWKLRAGTENVAGIVAMTKALRMTLEAAESHRNEWNSLKSYCMTKLAEMEGVHINTPKVHTAPHIINFSVPGIKSEVLVHALGSKKIYLSTTSACSSRRKAPSKTLTAMGAPSSIADSSIRLSMSHRTTMDEIEMFLTELKSAIITIKDVTR</sequence>
<dbReference type="InterPro" id="IPR015424">
    <property type="entry name" value="PyrdxlP-dep_Trfase"/>
</dbReference>
<evidence type="ECO:0000313" key="4">
    <source>
        <dbReference type="EMBL" id="CAG9623354.1"/>
    </source>
</evidence>
<gene>
    <name evidence="4" type="primary">iscS_2</name>
    <name evidence="4" type="ORF">BACCIP111883_04155</name>
</gene>
<dbReference type="EC" id="2.8.1.7" evidence="4"/>
<evidence type="ECO:0000256" key="1">
    <source>
        <dbReference type="ARBA" id="ARBA00001933"/>
    </source>
</evidence>
<dbReference type="NCBIfam" id="NF002806">
    <property type="entry name" value="PRK02948.1"/>
    <property type="match status" value="1"/>
</dbReference>
<dbReference type="Proteomes" id="UP000789833">
    <property type="component" value="Unassembled WGS sequence"/>
</dbReference>
<keyword evidence="2" id="KW-0663">Pyridoxal phosphate</keyword>
<reference evidence="4 5" key="1">
    <citation type="submission" date="2021-10" db="EMBL/GenBank/DDBJ databases">
        <authorList>
            <person name="Criscuolo A."/>
        </authorList>
    </citation>
    <scope>NUCLEOTIDE SEQUENCE [LARGE SCALE GENOMIC DNA]</scope>
    <source>
        <strain evidence="5">CIP 111883</strain>
    </source>
</reference>
<dbReference type="SUPFAM" id="SSF53383">
    <property type="entry name" value="PLP-dependent transferases"/>
    <property type="match status" value="1"/>
</dbReference>
<dbReference type="InterPro" id="IPR015421">
    <property type="entry name" value="PyrdxlP-dep_Trfase_major"/>
</dbReference>
<dbReference type="GO" id="GO:0031071">
    <property type="term" value="F:cysteine desulfurase activity"/>
    <property type="evidence" value="ECO:0007669"/>
    <property type="project" value="UniProtKB-EC"/>
</dbReference>
<dbReference type="PANTHER" id="PTHR11601:SF50">
    <property type="entry name" value="CYSTEINE DESULFURASE ISCS 2-RELATED"/>
    <property type="match status" value="1"/>
</dbReference>
<protein>
    <submittedName>
        <fullName evidence="4">Cysteine desulfurase IscS</fullName>
        <ecNumber evidence="4">2.8.1.7</ecNumber>
    </submittedName>
</protein>
<dbReference type="Gene3D" id="3.40.640.10">
    <property type="entry name" value="Type I PLP-dependent aspartate aminotransferase-like (Major domain)"/>
    <property type="match status" value="1"/>
</dbReference>
<feature type="domain" description="Aminotransferase class V" evidence="3">
    <location>
        <begin position="2"/>
        <end position="362"/>
    </location>
</feature>
<evidence type="ECO:0000256" key="2">
    <source>
        <dbReference type="ARBA" id="ARBA00022898"/>
    </source>
</evidence>
<dbReference type="Gene3D" id="3.90.1150.10">
    <property type="entry name" value="Aspartate Aminotransferase, domain 1"/>
    <property type="match status" value="1"/>
</dbReference>
<accession>A0ABM8YTQ6</accession>
<dbReference type="InterPro" id="IPR015422">
    <property type="entry name" value="PyrdxlP-dep_Trfase_small"/>
</dbReference>
<dbReference type="Pfam" id="PF00266">
    <property type="entry name" value="Aminotran_5"/>
    <property type="match status" value="1"/>
</dbReference>
<dbReference type="Gene3D" id="1.10.260.50">
    <property type="match status" value="1"/>
</dbReference>
<keyword evidence="4" id="KW-0808">Transferase</keyword>
<evidence type="ECO:0000313" key="5">
    <source>
        <dbReference type="Proteomes" id="UP000789833"/>
    </source>
</evidence>
<dbReference type="InterPro" id="IPR016454">
    <property type="entry name" value="Cysteine_dSase"/>
</dbReference>
<comment type="caution">
    <text evidence="4">The sequence shown here is derived from an EMBL/GenBank/DDBJ whole genome shotgun (WGS) entry which is preliminary data.</text>
</comment>
<name>A0ABM8YTQ6_9BACI</name>
<dbReference type="RefSeq" id="WP_230504720.1">
    <property type="nucleotide sequence ID" value="NZ_CAKJTJ010000044.1"/>
</dbReference>
<comment type="cofactor">
    <cofactor evidence="1">
        <name>pyridoxal 5'-phosphate</name>
        <dbReference type="ChEBI" id="CHEBI:597326"/>
    </cofactor>
</comment>
<evidence type="ECO:0000259" key="3">
    <source>
        <dbReference type="Pfam" id="PF00266"/>
    </source>
</evidence>
<dbReference type="PIRSF" id="PIRSF005572">
    <property type="entry name" value="NifS"/>
    <property type="match status" value="1"/>
</dbReference>
<organism evidence="4 5">
    <name type="scientific">Sutcliffiella rhizosphaerae</name>
    <dbReference type="NCBI Taxonomy" id="2880967"/>
    <lineage>
        <taxon>Bacteria</taxon>
        <taxon>Bacillati</taxon>
        <taxon>Bacillota</taxon>
        <taxon>Bacilli</taxon>
        <taxon>Bacillales</taxon>
        <taxon>Bacillaceae</taxon>
        <taxon>Sutcliffiella</taxon>
    </lineage>
</organism>
<proteinExistence type="predicted"/>
<keyword evidence="5" id="KW-1185">Reference proteome</keyword>
<dbReference type="InterPro" id="IPR000192">
    <property type="entry name" value="Aminotrans_V_dom"/>
</dbReference>
<dbReference type="EMBL" id="CAKJTJ010000044">
    <property type="protein sequence ID" value="CAG9623354.1"/>
    <property type="molecule type" value="Genomic_DNA"/>
</dbReference>
<dbReference type="PANTHER" id="PTHR11601">
    <property type="entry name" value="CYSTEINE DESULFURYLASE FAMILY MEMBER"/>
    <property type="match status" value="1"/>
</dbReference>